<feature type="transmembrane region" description="Helical" evidence="1">
    <location>
        <begin position="490"/>
        <end position="514"/>
    </location>
</feature>
<protein>
    <submittedName>
        <fullName evidence="2">Uncharacterized protein</fullName>
    </submittedName>
</protein>
<feature type="transmembrane region" description="Helical" evidence="1">
    <location>
        <begin position="120"/>
        <end position="141"/>
    </location>
</feature>
<dbReference type="AlphaFoldDB" id="A0A077WFX1"/>
<evidence type="ECO:0000313" key="2">
    <source>
        <dbReference type="EMBL" id="CDS05562.1"/>
    </source>
</evidence>
<accession>A0A077WFX1</accession>
<feature type="transmembrane region" description="Helical" evidence="1">
    <location>
        <begin position="210"/>
        <end position="231"/>
    </location>
</feature>
<keyword evidence="1" id="KW-0472">Membrane</keyword>
<organism evidence="2">
    <name type="scientific">Lichtheimia ramosa</name>
    <dbReference type="NCBI Taxonomy" id="688394"/>
    <lineage>
        <taxon>Eukaryota</taxon>
        <taxon>Fungi</taxon>
        <taxon>Fungi incertae sedis</taxon>
        <taxon>Mucoromycota</taxon>
        <taxon>Mucoromycotina</taxon>
        <taxon>Mucoromycetes</taxon>
        <taxon>Mucorales</taxon>
        <taxon>Lichtheimiaceae</taxon>
        <taxon>Lichtheimia</taxon>
    </lineage>
</organism>
<sequence>MGDAANNSSIGFATYQLQDNSERQSNDLASIILFFSVIFIIVASFIFYFWITRWHKVPPQQRRDKELEDQKEIDQLVENFRQQVATVFHLPLLTLTIALWRRHRQPISHEHRRILTYKLYHLLSCTFLVAIVVALAILIGTTTNAQSSNDTNTSRILQAALFVFVLSINLYLITRQRCYYKERKELFGSTDAHMHAVYKTRFDDWNARMWSNWVQIAILIIEFFQLLAFPLRDLITVNSFSNEGADEHERNNQLRFFEFVSIIMNVGGFMPDMRTPTWYTYSLWTVYAVVVLGLIIALVVNGINAWRPYKIPNRWVYWCIPVTTLLYIPLLTTFVSSAACQSLNVSTNDFATALRCYSPDISQQLYLWMSLAGYVLAYFLLTIFVSSYERVPEHNEIAFKSISVAFIKNMGLLLAIVYLLVETTTNRNRMRAILSITILLTMICYNIKTRPCYVDKINFFRTASFSCILWTSVLVAILSDTNAAGLLGPLAVLCIIVGGWGMIIALYLLVYFAYYKQPIEYYEVEERSIRQQAHVTRQHSTFTGSISVRSAHMDMSYPNGSIRSENTKTHEETTLTRISKWLWQK</sequence>
<feature type="transmembrane region" description="Helical" evidence="1">
    <location>
        <begin position="430"/>
        <end position="447"/>
    </location>
</feature>
<feature type="transmembrane region" description="Helical" evidence="1">
    <location>
        <begin position="397"/>
        <end position="418"/>
    </location>
</feature>
<reference evidence="2" key="1">
    <citation type="journal article" date="2014" name="Genome Announc.">
        <title>De novo whole-genome sequence and genome annotation of Lichtheimia ramosa.</title>
        <authorList>
            <person name="Linde J."/>
            <person name="Schwartze V."/>
            <person name="Binder U."/>
            <person name="Lass-Florl C."/>
            <person name="Voigt K."/>
            <person name="Horn F."/>
        </authorList>
    </citation>
    <scope>NUCLEOTIDE SEQUENCE</scope>
    <source>
        <strain evidence="2">JMRC FSU:6197</strain>
    </source>
</reference>
<feature type="transmembrane region" description="Helical" evidence="1">
    <location>
        <begin position="315"/>
        <end position="339"/>
    </location>
</feature>
<feature type="transmembrane region" description="Helical" evidence="1">
    <location>
        <begin position="156"/>
        <end position="174"/>
    </location>
</feature>
<feature type="transmembrane region" description="Helical" evidence="1">
    <location>
        <begin position="278"/>
        <end position="303"/>
    </location>
</feature>
<gene>
    <name evidence="2" type="ORF">LRAMOSA08090</name>
</gene>
<name>A0A077WFX1_9FUNG</name>
<feature type="transmembrane region" description="Helical" evidence="1">
    <location>
        <begin position="365"/>
        <end position="385"/>
    </location>
</feature>
<dbReference type="EMBL" id="LK023317">
    <property type="protein sequence ID" value="CDS05562.1"/>
    <property type="molecule type" value="Genomic_DNA"/>
</dbReference>
<keyword evidence="1" id="KW-1133">Transmembrane helix</keyword>
<feature type="transmembrane region" description="Helical" evidence="1">
    <location>
        <begin position="459"/>
        <end position="478"/>
    </location>
</feature>
<dbReference type="OrthoDB" id="441172at2759"/>
<feature type="transmembrane region" description="Helical" evidence="1">
    <location>
        <begin position="28"/>
        <end position="51"/>
    </location>
</feature>
<evidence type="ECO:0000256" key="1">
    <source>
        <dbReference type="SAM" id="Phobius"/>
    </source>
</evidence>
<proteinExistence type="predicted"/>
<keyword evidence="1" id="KW-0812">Transmembrane</keyword>